<feature type="domain" description="Rho-GAP" evidence="4">
    <location>
        <begin position="144"/>
        <end position="324"/>
    </location>
</feature>
<gene>
    <name evidence="5" type="ORF">Cni_G08843</name>
</gene>
<name>A0AAQ3K171_9LILI</name>
<sequence>MVRASTYTCAASPRHQQQLSSSDKEELEEDEEEEFPISSPLSVPGLEQSRENQHNPHSLSIMAALVAALRKSLVVCSVGAEEDGGGLGYRRASPSSMEIGWPTDVRHVAHVTFDRFGGFLGLPVELELEVPRRVPSASTSVFGVSAESMQCSYDNRGNSVPTILLSMQRHLYSEGGLQMEGIFRINAEDGKEVFIRDELNRGTVPHGVDLHCLAGLIKAWFRELPRGVLDSLTPDQVMRCNTEEACSELIRTLPPTEAALLDWAANLMADVVEHEHYNKMNVRNIAMVFAPNMTQMADPLTALIHAVQVMNLLRTLISKTLRERQEASFTTEAVNSCSESPNKIDEPISSKPSEKYSLSTDSDTLNVYDLDKVAIGKFLLNAKESLGLSEDRFGSFEKKSQIDEQYEFISTTISTFDDAVKDECKCEFVYGNVESAMERLSFREGMRKFCRHPVFQLSRITKQSL</sequence>
<dbReference type="Gene3D" id="1.10.555.10">
    <property type="entry name" value="Rho GTPase activation protein"/>
    <property type="match status" value="1"/>
</dbReference>
<dbReference type="PROSITE" id="PS50108">
    <property type="entry name" value="CRIB"/>
    <property type="match status" value="1"/>
</dbReference>
<evidence type="ECO:0000259" key="4">
    <source>
        <dbReference type="PROSITE" id="PS50238"/>
    </source>
</evidence>
<dbReference type="Pfam" id="PF00786">
    <property type="entry name" value="PBD"/>
    <property type="match status" value="1"/>
</dbReference>
<dbReference type="CDD" id="cd00132">
    <property type="entry name" value="CRIB"/>
    <property type="match status" value="1"/>
</dbReference>
<reference evidence="5 6" key="1">
    <citation type="submission" date="2023-10" db="EMBL/GenBank/DDBJ databases">
        <title>Chromosome-scale genome assembly provides insights into flower coloration mechanisms of Canna indica.</title>
        <authorList>
            <person name="Li C."/>
        </authorList>
    </citation>
    <scope>NUCLEOTIDE SEQUENCE [LARGE SCALE GENOMIC DNA]</scope>
    <source>
        <tissue evidence="5">Flower</tissue>
    </source>
</reference>
<evidence type="ECO:0000256" key="2">
    <source>
        <dbReference type="SAM" id="MobiDB-lite"/>
    </source>
</evidence>
<dbReference type="GO" id="GO:0005096">
    <property type="term" value="F:GTPase activator activity"/>
    <property type="evidence" value="ECO:0007669"/>
    <property type="project" value="UniProtKB-KW"/>
</dbReference>
<feature type="domain" description="CRIB" evidence="3">
    <location>
        <begin position="99"/>
        <end position="112"/>
    </location>
</feature>
<dbReference type="GO" id="GO:0007165">
    <property type="term" value="P:signal transduction"/>
    <property type="evidence" value="ECO:0007669"/>
    <property type="project" value="InterPro"/>
</dbReference>
<dbReference type="InterPro" id="IPR000095">
    <property type="entry name" value="CRIB_dom"/>
</dbReference>
<dbReference type="InterPro" id="IPR036936">
    <property type="entry name" value="CRIB_dom_sf"/>
</dbReference>
<dbReference type="SUPFAM" id="SSF48350">
    <property type="entry name" value="GTPase activation domain, GAP"/>
    <property type="match status" value="1"/>
</dbReference>
<dbReference type="InterPro" id="IPR008936">
    <property type="entry name" value="Rho_GTPase_activation_prot"/>
</dbReference>
<feature type="region of interest" description="Disordered" evidence="2">
    <location>
        <begin position="334"/>
        <end position="355"/>
    </location>
</feature>
<feature type="region of interest" description="Disordered" evidence="2">
    <location>
        <begin position="1"/>
        <end position="55"/>
    </location>
</feature>
<feature type="compositionally biased region" description="Basic and acidic residues" evidence="2">
    <location>
        <begin position="342"/>
        <end position="354"/>
    </location>
</feature>
<organism evidence="5 6">
    <name type="scientific">Canna indica</name>
    <name type="common">Indian-shot</name>
    <dbReference type="NCBI Taxonomy" id="4628"/>
    <lineage>
        <taxon>Eukaryota</taxon>
        <taxon>Viridiplantae</taxon>
        <taxon>Streptophyta</taxon>
        <taxon>Embryophyta</taxon>
        <taxon>Tracheophyta</taxon>
        <taxon>Spermatophyta</taxon>
        <taxon>Magnoliopsida</taxon>
        <taxon>Liliopsida</taxon>
        <taxon>Zingiberales</taxon>
        <taxon>Cannaceae</taxon>
        <taxon>Canna</taxon>
    </lineage>
</organism>
<evidence type="ECO:0000313" key="5">
    <source>
        <dbReference type="EMBL" id="WOL00130.1"/>
    </source>
</evidence>
<dbReference type="InterPro" id="IPR000198">
    <property type="entry name" value="RhoGAP_dom"/>
</dbReference>
<dbReference type="SMART" id="SM00285">
    <property type="entry name" value="PBD"/>
    <property type="match status" value="1"/>
</dbReference>
<dbReference type="CDD" id="cd00159">
    <property type="entry name" value="RhoGAP"/>
    <property type="match status" value="1"/>
</dbReference>
<keyword evidence="1" id="KW-0343">GTPase activation</keyword>
<evidence type="ECO:0000313" key="6">
    <source>
        <dbReference type="Proteomes" id="UP001327560"/>
    </source>
</evidence>
<dbReference type="FunFam" id="1.10.555.10:FF:000046">
    <property type="entry name" value="Rho GTPase-activating protein 5"/>
    <property type="match status" value="1"/>
</dbReference>
<feature type="compositionally biased region" description="Acidic residues" evidence="2">
    <location>
        <begin position="25"/>
        <end position="35"/>
    </location>
</feature>
<dbReference type="PANTHER" id="PTHR23177:SF64">
    <property type="entry name" value="RHO GTPASE-ACTIVATING PROTEIN 1"/>
    <property type="match status" value="1"/>
</dbReference>
<dbReference type="AlphaFoldDB" id="A0AAQ3K171"/>
<dbReference type="PROSITE" id="PS50238">
    <property type="entry name" value="RHOGAP"/>
    <property type="match status" value="1"/>
</dbReference>
<dbReference type="Proteomes" id="UP001327560">
    <property type="component" value="Chromosome 3"/>
</dbReference>
<dbReference type="SMART" id="SM00324">
    <property type="entry name" value="RhoGAP"/>
    <property type="match status" value="1"/>
</dbReference>
<keyword evidence="6" id="KW-1185">Reference proteome</keyword>
<dbReference type="PANTHER" id="PTHR23177">
    <property type="entry name" value="MKIAA1688 PROTEIN"/>
    <property type="match status" value="1"/>
</dbReference>
<protein>
    <submittedName>
        <fullName evidence="5">Rho GTPase-activating protein 5-like</fullName>
    </submittedName>
</protein>
<dbReference type="InterPro" id="IPR044785">
    <property type="entry name" value="RopGAP1-5"/>
</dbReference>
<dbReference type="EMBL" id="CP136892">
    <property type="protein sequence ID" value="WOL00130.1"/>
    <property type="molecule type" value="Genomic_DNA"/>
</dbReference>
<dbReference type="Gene3D" id="3.90.810.10">
    <property type="entry name" value="CRIB domain"/>
    <property type="match status" value="1"/>
</dbReference>
<evidence type="ECO:0000256" key="1">
    <source>
        <dbReference type="ARBA" id="ARBA00022468"/>
    </source>
</evidence>
<accession>A0AAQ3K171</accession>
<proteinExistence type="predicted"/>
<evidence type="ECO:0000259" key="3">
    <source>
        <dbReference type="PROSITE" id="PS50108"/>
    </source>
</evidence>
<dbReference type="Pfam" id="PF00620">
    <property type="entry name" value="RhoGAP"/>
    <property type="match status" value="1"/>
</dbReference>